<dbReference type="InterPro" id="IPR000308">
    <property type="entry name" value="14-3-3"/>
</dbReference>
<dbReference type="SUPFAM" id="SSF48445">
    <property type="entry name" value="14-3-3 protein"/>
    <property type="match status" value="1"/>
</dbReference>
<proteinExistence type="evidence at transcript level"/>
<dbReference type="InterPro" id="IPR023410">
    <property type="entry name" value="14-3-3_domain"/>
</dbReference>
<dbReference type="PANTHER" id="PTHR18860">
    <property type="entry name" value="14-3-3 PROTEIN"/>
    <property type="match status" value="1"/>
</dbReference>
<evidence type="ECO:0000256" key="3">
    <source>
        <dbReference type="SAM" id="MobiDB-lite"/>
    </source>
</evidence>
<organism evidence="5">
    <name type="scientific">Entodinium caudatum</name>
    <name type="common">Ciliate</name>
    <dbReference type="NCBI Taxonomy" id="47911"/>
    <lineage>
        <taxon>Eukaryota</taxon>
        <taxon>Sar</taxon>
        <taxon>Alveolata</taxon>
        <taxon>Ciliophora</taxon>
        <taxon>Intramacronucleata</taxon>
        <taxon>Litostomatea</taxon>
        <taxon>Trichostomatia</taxon>
        <taxon>Entodiniomorphida</taxon>
        <taxon>Ophryoscolecidae</taxon>
        <taxon>Entodinium</taxon>
    </lineage>
</organism>
<reference evidence="5" key="1">
    <citation type="journal article" date="1999" name="Protist">
        <title>Protozoal sequences may reveal additional isoforms of the 14-3-3 protein family.</title>
        <authorList>
            <person name="McEwan N.R."/>
            <person name="Eschenlauer S.C."/>
            <person name="Calza R.E."/>
            <person name="Wallace R.J."/>
            <person name="Newbold C.J."/>
        </authorList>
    </citation>
    <scope>NUCLEOTIDE SEQUENCE</scope>
</reference>
<feature type="site" description="Interaction with phosphoserine on interacting protein" evidence="2">
    <location>
        <position position="128"/>
    </location>
</feature>
<evidence type="ECO:0000313" key="5">
    <source>
        <dbReference type="EMBL" id="CAB42995.1"/>
    </source>
</evidence>
<feature type="domain" description="14-3-3" evidence="4">
    <location>
        <begin position="2"/>
        <end position="241"/>
    </location>
</feature>
<dbReference type="Gene3D" id="1.20.190.20">
    <property type="entry name" value="14-3-3 domain"/>
    <property type="match status" value="1"/>
</dbReference>
<dbReference type="SMART" id="SM00101">
    <property type="entry name" value="14_3_3"/>
    <property type="match status" value="1"/>
</dbReference>
<evidence type="ECO:0000256" key="1">
    <source>
        <dbReference type="ARBA" id="ARBA00006141"/>
    </source>
</evidence>
<name>Q9XZV0_ENTCU</name>
<feature type="site" description="Interaction with phosphoserine on interacting protein" evidence="2">
    <location>
        <position position="55"/>
    </location>
</feature>
<dbReference type="EMBL" id="AJ133819">
    <property type="protein sequence ID" value="CAB42995.1"/>
    <property type="molecule type" value="mRNA"/>
</dbReference>
<feature type="non-terminal residue" evidence="5">
    <location>
        <position position="1"/>
    </location>
</feature>
<evidence type="ECO:0000256" key="2">
    <source>
        <dbReference type="PIRSR" id="PIRSR000868-1"/>
    </source>
</evidence>
<protein>
    <submittedName>
        <fullName evidence="5">14-3-3 protein 4 protein</fullName>
    </submittedName>
</protein>
<dbReference type="AlphaFoldDB" id="Q9XZV0"/>
<dbReference type="InterPro" id="IPR036815">
    <property type="entry name" value="14-3-3_dom_sf"/>
</dbReference>
<feature type="region of interest" description="Disordered" evidence="3">
    <location>
        <begin position="230"/>
        <end position="258"/>
    </location>
</feature>
<accession>Q9XZV0</accession>
<gene>
    <name evidence="5" type="primary">14-3-3 protein 4</name>
</gene>
<comment type="similarity">
    <text evidence="1">Belongs to the 14-3-3 family.</text>
</comment>
<dbReference type="Pfam" id="PF00244">
    <property type="entry name" value="14-3-3"/>
    <property type="match status" value="1"/>
</dbReference>
<dbReference type="PRINTS" id="PR00305">
    <property type="entry name" value="1433ZETA"/>
</dbReference>
<sequence length="277" mass="32517">DKEELLNRCKLNDLIENYGEMFEYLKELSHIKIDLQPDELDLITRCTKCYIGHKRGQYRKILTLIDKDKIVDNQKNSALLEILRKKLSEEILLLCNSTIELSQNFLNNNVFPKKTQLFFTKIIADHYRYIYEINGKEDIKLKAKEYYEKGLQTIKTCKYNSTETAYLTFYLNYSVFLHDTMRNTEESIKVSKACLYEALKDTEDIVDNSQKDIVLLCQMLKDNISLWKTETNEDNDNDNNNSTNNGKNNIENNSLNNINIKESTENNINEIKTNSDK</sequence>
<evidence type="ECO:0000259" key="4">
    <source>
        <dbReference type="SMART" id="SM00101"/>
    </source>
</evidence>
<feature type="compositionally biased region" description="Low complexity" evidence="3">
    <location>
        <begin position="238"/>
        <end position="258"/>
    </location>
</feature>
<dbReference type="PIRSF" id="PIRSF000868">
    <property type="entry name" value="14-3-3"/>
    <property type="match status" value="1"/>
</dbReference>